<dbReference type="Pfam" id="PF13365">
    <property type="entry name" value="Trypsin_2"/>
    <property type="match status" value="1"/>
</dbReference>
<dbReference type="Gramene" id="HORVU.MOREX.r3.5HG0481070.1">
    <property type="protein sequence ID" value="HORVU.MOREX.r3.5HG0481070.1"/>
    <property type="gene ID" value="HORVU.MOREX.r3.5HG0481070"/>
</dbReference>
<organism evidence="1 2">
    <name type="scientific">Hordeum vulgare subsp. vulgare</name>
    <name type="common">Domesticated barley</name>
    <dbReference type="NCBI Taxonomy" id="112509"/>
    <lineage>
        <taxon>Eukaryota</taxon>
        <taxon>Viridiplantae</taxon>
        <taxon>Streptophyta</taxon>
        <taxon>Embryophyta</taxon>
        <taxon>Tracheophyta</taxon>
        <taxon>Spermatophyta</taxon>
        <taxon>Magnoliopsida</taxon>
        <taxon>Liliopsida</taxon>
        <taxon>Poales</taxon>
        <taxon>Poaceae</taxon>
        <taxon>BOP clade</taxon>
        <taxon>Pooideae</taxon>
        <taxon>Triticodae</taxon>
        <taxon>Triticeae</taxon>
        <taxon>Hordeinae</taxon>
        <taxon>Hordeum</taxon>
    </lineage>
</organism>
<protein>
    <recommendedName>
        <fullName evidence="3">PDZ domain-containing protein</fullName>
    </recommendedName>
</protein>
<dbReference type="InterPro" id="IPR036034">
    <property type="entry name" value="PDZ_sf"/>
</dbReference>
<dbReference type="Gene3D" id="2.30.42.10">
    <property type="match status" value="1"/>
</dbReference>
<dbReference type="Gramene" id="HORVU.MOREX.r2.5HG0398710.1">
    <property type="protein sequence ID" value="HORVU.MOREX.r2.5HG0398710.1"/>
    <property type="gene ID" value="HORVU.MOREX.r2.5HG0398710"/>
</dbReference>
<dbReference type="AlphaFoldDB" id="A0A287RHL3"/>
<dbReference type="ExpressionAtlas" id="A0A287RHL3">
    <property type="expression patterns" value="baseline"/>
</dbReference>
<dbReference type="PANTHER" id="PTHR47389:SF5">
    <property type="entry name" value="OS09G0436700 PROTEIN"/>
    <property type="match status" value="1"/>
</dbReference>
<dbReference type="OrthoDB" id="4217619at2759"/>
<name>A0A287RHL3_HORVV</name>
<dbReference type="SUPFAM" id="SSF50156">
    <property type="entry name" value="PDZ domain-like"/>
    <property type="match status" value="1"/>
</dbReference>
<evidence type="ECO:0000313" key="1">
    <source>
        <dbReference type="EnsemblPlants" id="HORVU.MOREX.r3.5HG0481070.1"/>
    </source>
</evidence>
<dbReference type="EnsemblPlants" id="HORVU.MOREX.r3.5HG0481070.1">
    <property type="protein sequence ID" value="HORVU.MOREX.r3.5HG0481070.1"/>
    <property type="gene ID" value="HORVU.MOREX.r3.5HG0481070"/>
</dbReference>
<keyword evidence="2" id="KW-1185">Reference proteome</keyword>
<accession>A0A287RHL3</accession>
<dbReference type="SUPFAM" id="SSF50494">
    <property type="entry name" value="Trypsin-like serine proteases"/>
    <property type="match status" value="1"/>
</dbReference>
<evidence type="ECO:0000313" key="2">
    <source>
        <dbReference type="Proteomes" id="UP000011116"/>
    </source>
</evidence>
<evidence type="ECO:0008006" key="3">
    <source>
        <dbReference type="Google" id="ProtNLM"/>
    </source>
</evidence>
<dbReference type="GeneID" id="123397613"/>
<dbReference type="KEGG" id="hvg:123397613"/>
<reference evidence="2" key="1">
    <citation type="journal article" date="2012" name="Nature">
        <title>A physical, genetic and functional sequence assembly of the barley genome.</title>
        <authorList>
            <consortium name="The International Barley Genome Sequencing Consortium"/>
            <person name="Mayer K.F."/>
            <person name="Waugh R."/>
            <person name="Brown J.W."/>
            <person name="Schulman A."/>
            <person name="Langridge P."/>
            <person name="Platzer M."/>
            <person name="Fincher G.B."/>
            <person name="Muehlbauer G.J."/>
            <person name="Sato K."/>
            <person name="Close T.J."/>
            <person name="Wise R.P."/>
            <person name="Stein N."/>
        </authorList>
    </citation>
    <scope>NUCLEOTIDE SEQUENCE [LARGE SCALE GENOMIC DNA]</scope>
    <source>
        <strain evidence="2">cv. Morex</strain>
    </source>
</reference>
<dbReference type="Proteomes" id="UP000011116">
    <property type="component" value="Chromosome 5H"/>
</dbReference>
<dbReference type="RefSeq" id="XP_044948083.1">
    <property type="nucleotide sequence ID" value="XM_045092148.1"/>
</dbReference>
<dbReference type="SMR" id="A0A287RHL3"/>
<gene>
    <name evidence="1" type="primary">LOC123397613</name>
</gene>
<dbReference type="InterPro" id="IPR009003">
    <property type="entry name" value="Peptidase_S1_PA"/>
</dbReference>
<reference evidence="1" key="3">
    <citation type="submission" date="2022-01" db="UniProtKB">
        <authorList>
            <consortium name="EnsemblPlants"/>
        </authorList>
    </citation>
    <scope>IDENTIFICATION</scope>
    <source>
        <strain evidence="1">subsp. vulgare</strain>
    </source>
</reference>
<dbReference type="Gene3D" id="2.40.10.120">
    <property type="match status" value="1"/>
</dbReference>
<reference evidence="1" key="2">
    <citation type="submission" date="2020-10" db="EMBL/GenBank/DDBJ databases">
        <authorList>
            <person name="Scholz U."/>
            <person name="Mascher M."/>
            <person name="Fiebig A."/>
        </authorList>
    </citation>
    <scope>NUCLEOTIDE SEQUENCE [LARGE SCALE GENOMIC DNA]</scope>
    <source>
        <strain evidence="1">cv. Morex</strain>
    </source>
</reference>
<dbReference type="PANTHER" id="PTHR47389">
    <property type="entry name" value="OS09G0436400 PROTEIN"/>
    <property type="match status" value="1"/>
</dbReference>
<sequence>MEEIIPVGRDNVSPQAPLTEVISTTSDVDELCARDFYNLRGVDDDAKARKKQQLRVREERIQNRRLKKQRKIREAEATVERALKLREKLRQNRLDFEESIKGREEEFYYIPQWRRAVPLDKVKEPWPDFEWIPNHPTDEFGIFDLKHISWRVEELTLQLAKSTVGLESYSGSKHLFSCSGTTVEYLMGIGYVVTSASLVKWPHQDKQADQLKIDVHLPSGEVLEGSVSNVDFSYNICVIEVPSTVQLPTRSFSADTRIFNFYERHSKDVVALGRLCKPWSLNSSFGKLVPKRSQFDCEELLVSSCRISKRGVGGPLMDFDGNIIGMNFYDKKETPFLPGFIVLKCLQHFNDFKKVIRPLHGLRVRTLHEDEQLTALEKIHHEFPEIRGVIVEKVEVPSAEHSEIQVGDIITHVNDVPFSSAAELGGMLLDTCSQHMLERQKLDPTKDGNQMETVISLKFDVKTVRGRRSEATTRTIDVGRFTPTSGFNRWPLGRPYLIRWVKDGTLFTEKQRG</sequence>
<dbReference type="RefSeq" id="XP_044948084.1">
    <property type="nucleotide sequence ID" value="XM_045092149.1"/>
</dbReference>
<proteinExistence type="predicted"/>